<evidence type="ECO:0000256" key="3">
    <source>
        <dbReference type="RuleBase" id="RU000363"/>
    </source>
</evidence>
<sequence length="290" mass="31021">MTQISTASSANKVWFITGASRGFGALIARDALRRGDSVVATARNPQTVIDQLGEHPQLLALKLDVTNEAQATDAAGEAIKRFGRIDVLVNNAGYGLIGAVEEASAEEVRALYDTNVFGLLHVTRAVLPAMRAARSGHVINISSVGGFSSYSAWGVYCSTKFAVEGLSEALYHELAPLGVKVTVVEPGFFRTDFLDDSSLKSTGVRIGEYVETVGAMRSLMADANHKQPGDPLKLSQAILQLADTATPPQRLQLGSDTVARLQEKHRFVEAELAQWLSVATSTDHDVLQAA</sequence>
<evidence type="ECO:0000313" key="4">
    <source>
        <dbReference type="EMBL" id="MEC5387145.1"/>
    </source>
</evidence>
<proteinExistence type="inferred from homology"/>
<protein>
    <submittedName>
        <fullName evidence="4">Oxidoreductase</fullName>
    </submittedName>
</protein>
<dbReference type="SUPFAM" id="SSF51735">
    <property type="entry name" value="NAD(P)-binding Rossmann-fold domains"/>
    <property type="match status" value="1"/>
</dbReference>
<evidence type="ECO:0000256" key="1">
    <source>
        <dbReference type="ARBA" id="ARBA00006484"/>
    </source>
</evidence>
<organism evidence="4 5">
    <name type="scientific">Uliginosibacterium silvisoli</name>
    <dbReference type="NCBI Taxonomy" id="3114758"/>
    <lineage>
        <taxon>Bacteria</taxon>
        <taxon>Pseudomonadati</taxon>
        <taxon>Pseudomonadota</taxon>
        <taxon>Betaproteobacteria</taxon>
        <taxon>Rhodocyclales</taxon>
        <taxon>Zoogloeaceae</taxon>
        <taxon>Uliginosibacterium</taxon>
    </lineage>
</organism>
<dbReference type="Gene3D" id="3.40.50.720">
    <property type="entry name" value="NAD(P)-binding Rossmann-like Domain"/>
    <property type="match status" value="1"/>
</dbReference>
<dbReference type="InterPro" id="IPR051911">
    <property type="entry name" value="SDR_oxidoreductase"/>
</dbReference>
<dbReference type="EMBL" id="JAYXHS010000003">
    <property type="protein sequence ID" value="MEC5387145.1"/>
    <property type="molecule type" value="Genomic_DNA"/>
</dbReference>
<dbReference type="InterPro" id="IPR002347">
    <property type="entry name" value="SDR_fam"/>
</dbReference>
<dbReference type="PANTHER" id="PTHR43976">
    <property type="entry name" value="SHORT CHAIN DEHYDROGENASE"/>
    <property type="match status" value="1"/>
</dbReference>
<dbReference type="RefSeq" id="WP_327600122.1">
    <property type="nucleotide sequence ID" value="NZ_JAYXHS010000003.1"/>
</dbReference>
<name>A0ABU6K5Z2_9RHOO</name>
<dbReference type="Pfam" id="PF00106">
    <property type="entry name" value="adh_short"/>
    <property type="match status" value="1"/>
</dbReference>
<evidence type="ECO:0000256" key="2">
    <source>
        <dbReference type="ARBA" id="ARBA00023002"/>
    </source>
</evidence>
<dbReference type="PRINTS" id="PR00081">
    <property type="entry name" value="GDHRDH"/>
</dbReference>
<dbReference type="PANTHER" id="PTHR43976:SF16">
    <property type="entry name" value="SHORT-CHAIN DEHYDROGENASE_REDUCTASE FAMILY PROTEIN"/>
    <property type="match status" value="1"/>
</dbReference>
<gene>
    <name evidence="4" type="ORF">VVD49_15555</name>
</gene>
<dbReference type="NCBIfam" id="NF004824">
    <property type="entry name" value="PRK06180.1"/>
    <property type="match status" value="1"/>
</dbReference>
<keyword evidence="2" id="KW-0560">Oxidoreductase</keyword>
<dbReference type="Proteomes" id="UP001331561">
    <property type="component" value="Unassembled WGS sequence"/>
</dbReference>
<keyword evidence="5" id="KW-1185">Reference proteome</keyword>
<reference evidence="4 5" key="1">
    <citation type="submission" date="2024-01" db="EMBL/GenBank/DDBJ databases">
        <title>Uliginosibacterium soil sp. nov.</title>
        <authorList>
            <person name="Lv Y."/>
        </authorList>
    </citation>
    <scope>NUCLEOTIDE SEQUENCE [LARGE SCALE GENOMIC DNA]</scope>
    <source>
        <strain evidence="4 5">H3</strain>
    </source>
</reference>
<comment type="similarity">
    <text evidence="1 3">Belongs to the short-chain dehydrogenases/reductases (SDR) family.</text>
</comment>
<comment type="caution">
    <text evidence="4">The sequence shown here is derived from an EMBL/GenBank/DDBJ whole genome shotgun (WGS) entry which is preliminary data.</text>
</comment>
<dbReference type="InterPro" id="IPR036291">
    <property type="entry name" value="NAD(P)-bd_dom_sf"/>
</dbReference>
<dbReference type="PRINTS" id="PR00080">
    <property type="entry name" value="SDRFAMILY"/>
</dbReference>
<dbReference type="CDD" id="cd05374">
    <property type="entry name" value="17beta-HSD-like_SDR_c"/>
    <property type="match status" value="1"/>
</dbReference>
<evidence type="ECO:0000313" key="5">
    <source>
        <dbReference type="Proteomes" id="UP001331561"/>
    </source>
</evidence>
<accession>A0ABU6K5Z2</accession>